<dbReference type="Pfam" id="PF22157">
    <property type="entry name" value="SupH-like_C"/>
    <property type="match status" value="1"/>
</dbReference>
<protein>
    <submittedName>
        <fullName evidence="2">Alpha-amylase</fullName>
        <ecNumber evidence="2">3.2.1.1</ecNumber>
    </submittedName>
</protein>
<evidence type="ECO:0000313" key="3">
    <source>
        <dbReference type="Proteomes" id="UP001342418"/>
    </source>
</evidence>
<proteinExistence type="predicted"/>
<dbReference type="SUPFAM" id="SSF51011">
    <property type="entry name" value="Glycosyl hydrolase domain"/>
    <property type="match status" value="1"/>
</dbReference>
<keyword evidence="3" id="KW-1185">Reference proteome</keyword>
<name>A0ABY5MJG9_9HYPH</name>
<sequence>MIEDGPFGFKNVNVEGQAEQSDSLLNFVKELAHLRRERIEIGGGLCNVLACGSEHVLAHHYKSEHAPLVLLHNLTDRPQRIDLSLPAGVKSLDDLFGGETPSLNGGRLTMELEPYGLRWLGRRR</sequence>
<evidence type="ECO:0000259" key="1">
    <source>
        <dbReference type="Pfam" id="PF22157"/>
    </source>
</evidence>
<dbReference type="InterPro" id="IPR054049">
    <property type="entry name" value="SupH-like_C"/>
</dbReference>
<keyword evidence="2" id="KW-0378">Hydrolase</keyword>
<dbReference type="Proteomes" id="UP001342418">
    <property type="component" value="Chromosome"/>
</dbReference>
<gene>
    <name evidence="2" type="ORF">NTH_02623</name>
</gene>
<dbReference type="GO" id="GO:0004556">
    <property type="term" value="F:alpha-amylase activity"/>
    <property type="evidence" value="ECO:0007669"/>
    <property type="project" value="UniProtKB-EC"/>
</dbReference>
<keyword evidence="2" id="KW-0326">Glycosidase</keyword>
<dbReference type="Gene3D" id="2.60.40.1180">
    <property type="entry name" value="Golgi alpha-mannosidase II"/>
    <property type="match status" value="1"/>
</dbReference>
<dbReference type="EC" id="3.2.1.1" evidence="2"/>
<accession>A0ABY5MJG9</accession>
<feature type="domain" description="Sucrose hydrolase-like C-terminal" evidence="1">
    <location>
        <begin position="68"/>
        <end position="120"/>
    </location>
</feature>
<reference evidence="2 3" key="1">
    <citation type="submission" date="2018-07" db="EMBL/GenBank/DDBJ databases">
        <title>Genome sequence of Nitratireductor thuwali#1536.</title>
        <authorList>
            <person name="Michoud G."/>
            <person name="Merlino G."/>
            <person name="Sefrji F.O."/>
            <person name="Daffonchio D."/>
        </authorList>
    </citation>
    <scope>NUCLEOTIDE SEQUENCE [LARGE SCALE GENOMIC DNA]</scope>
    <source>
        <strain evidence="3">Nit1536</strain>
    </source>
</reference>
<dbReference type="InterPro" id="IPR013780">
    <property type="entry name" value="Glyco_hydro_b"/>
</dbReference>
<evidence type="ECO:0000313" key="2">
    <source>
        <dbReference type="EMBL" id="UUP18143.1"/>
    </source>
</evidence>
<organism evidence="2 3">
    <name type="scientific">Nitratireductor thuwali</name>
    <dbReference type="NCBI Taxonomy" id="2267699"/>
    <lineage>
        <taxon>Bacteria</taxon>
        <taxon>Pseudomonadati</taxon>
        <taxon>Pseudomonadota</taxon>
        <taxon>Alphaproteobacteria</taxon>
        <taxon>Hyphomicrobiales</taxon>
        <taxon>Phyllobacteriaceae</taxon>
        <taxon>Nitratireductor</taxon>
    </lineage>
</organism>
<dbReference type="EMBL" id="CP030941">
    <property type="protein sequence ID" value="UUP18143.1"/>
    <property type="molecule type" value="Genomic_DNA"/>
</dbReference>